<dbReference type="GO" id="GO:0032259">
    <property type="term" value="P:methylation"/>
    <property type="evidence" value="ECO:0007669"/>
    <property type="project" value="UniProtKB-KW"/>
</dbReference>
<organism evidence="7 8">
    <name type="scientific">Methylomagnum ishizawai</name>
    <dbReference type="NCBI Taxonomy" id="1760988"/>
    <lineage>
        <taxon>Bacteria</taxon>
        <taxon>Pseudomonadati</taxon>
        <taxon>Pseudomonadota</taxon>
        <taxon>Gammaproteobacteria</taxon>
        <taxon>Methylococcales</taxon>
        <taxon>Methylococcaceae</taxon>
        <taxon>Methylomagnum</taxon>
    </lineage>
</organism>
<dbReference type="Pfam" id="PF01739">
    <property type="entry name" value="CheR"/>
    <property type="match status" value="1"/>
</dbReference>
<evidence type="ECO:0000256" key="5">
    <source>
        <dbReference type="ARBA" id="ARBA00022691"/>
    </source>
</evidence>
<evidence type="ECO:0000256" key="1">
    <source>
        <dbReference type="ARBA" id="ARBA00001541"/>
    </source>
</evidence>
<dbReference type="Proteomes" id="UP000192923">
    <property type="component" value="Unassembled WGS sequence"/>
</dbReference>
<dbReference type="InterPro" id="IPR029063">
    <property type="entry name" value="SAM-dependent_MTases_sf"/>
</dbReference>
<feature type="domain" description="CheR-type methyltransferase" evidence="6">
    <location>
        <begin position="24"/>
        <end position="296"/>
    </location>
</feature>
<dbReference type="Gene3D" id="3.40.50.150">
    <property type="entry name" value="Vaccinia Virus protein VP39"/>
    <property type="match status" value="1"/>
</dbReference>
<reference evidence="7 8" key="1">
    <citation type="submission" date="2016-12" db="EMBL/GenBank/DDBJ databases">
        <authorList>
            <person name="Song W.-J."/>
            <person name="Kurnit D.M."/>
        </authorList>
    </citation>
    <scope>NUCLEOTIDE SEQUENCE [LARGE SCALE GENOMIC DNA]</scope>
    <source>
        <strain evidence="7 8">175</strain>
    </source>
</reference>
<dbReference type="PROSITE" id="PS50123">
    <property type="entry name" value="CHER"/>
    <property type="match status" value="1"/>
</dbReference>
<dbReference type="InterPro" id="IPR000780">
    <property type="entry name" value="CheR_MeTrfase"/>
</dbReference>
<dbReference type="InterPro" id="IPR050903">
    <property type="entry name" value="Bact_Chemotaxis_MeTrfase"/>
</dbReference>
<name>A0A1Y6D1P8_9GAMM</name>
<dbReference type="EMBL" id="FXAM01000001">
    <property type="protein sequence ID" value="SMF96330.1"/>
    <property type="molecule type" value="Genomic_DNA"/>
</dbReference>
<dbReference type="AlphaFoldDB" id="A0A1Y6D1P8"/>
<accession>A0A1Y6D1P8</accession>
<dbReference type="PRINTS" id="PR00996">
    <property type="entry name" value="CHERMTFRASE"/>
</dbReference>
<comment type="catalytic activity">
    <reaction evidence="1">
        <text>L-glutamyl-[protein] + S-adenosyl-L-methionine = [protein]-L-glutamate 5-O-methyl ester + S-adenosyl-L-homocysteine</text>
        <dbReference type="Rhea" id="RHEA:24452"/>
        <dbReference type="Rhea" id="RHEA-COMP:10208"/>
        <dbReference type="Rhea" id="RHEA-COMP:10311"/>
        <dbReference type="ChEBI" id="CHEBI:29973"/>
        <dbReference type="ChEBI" id="CHEBI:57856"/>
        <dbReference type="ChEBI" id="CHEBI:59789"/>
        <dbReference type="ChEBI" id="CHEBI:82795"/>
        <dbReference type="EC" id="2.1.1.80"/>
    </reaction>
</comment>
<keyword evidence="8" id="KW-1185">Reference proteome</keyword>
<evidence type="ECO:0000256" key="3">
    <source>
        <dbReference type="ARBA" id="ARBA00022603"/>
    </source>
</evidence>
<dbReference type="PANTHER" id="PTHR24422:SF21">
    <property type="entry name" value="CHEMOTAXIS PROTEIN METHYLTRANSFERASE 1"/>
    <property type="match status" value="1"/>
</dbReference>
<dbReference type="Gene3D" id="1.10.155.10">
    <property type="entry name" value="Chemotaxis receptor methyltransferase CheR, N-terminal domain"/>
    <property type="match status" value="1"/>
</dbReference>
<gene>
    <name evidence="7" type="ORF">SAMN02949497_3724</name>
</gene>
<evidence type="ECO:0000256" key="4">
    <source>
        <dbReference type="ARBA" id="ARBA00022679"/>
    </source>
</evidence>
<keyword evidence="4 7" id="KW-0808">Transferase</keyword>
<sequence>MNAFFPCRSALQPMDTPPPPDRDLTPEEFAVFRRFLLDSSGILLGEHKQYLVKNRLSGVLRGSRYAGLGDFIAALGAGTVAPALKARVIDAMTTNETFWFRETPHFNELRDVLLPAWMAAFGGTVRIWSAACSTGQEPYSISLCVEEFLRGRPALGARPVRILGTDISELALAEANRADYGDLALSRGLDPKLRERYFVAVGEKWRPRPDITARVGFQPYNLLASYAPLGKFDLIFCRNVLIYFPDDIKRDILTRLAGALTPGGYLFLSSTESLPPGVDGYKTVRGKYCRYYRIGP</sequence>
<dbReference type="GO" id="GO:0008983">
    <property type="term" value="F:protein-glutamate O-methyltransferase activity"/>
    <property type="evidence" value="ECO:0007669"/>
    <property type="project" value="UniProtKB-EC"/>
</dbReference>
<evidence type="ECO:0000313" key="8">
    <source>
        <dbReference type="Proteomes" id="UP000192923"/>
    </source>
</evidence>
<evidence type="ECO:0000259" key="6">
    <source>
        <dbReference type="PROSITE" id="PS50123"/>
    </source>
</evidence>
<keyword evidence="5" id="KW-0949">S-adenosyl-L-methionine</keyword>
<evidence type="ECO:0000256" key="2">
    <source>
        <dbReference type="ARBA" id="ARBA00012534"/>
    </source>
</evidence>
<dbReference type="STRING" id="1760988.SAMN02949497_3724"/>
<protein>
    <recommendedName>
        <fullName evidence="2">protein-glutamate O-methyltransferase</fullName>
        <ecNumber evidence="2">2.1.1.80</ecNumber>
    </recommendedName>
</protein>
<dbReference type="SMART" id="SM00138">
    <property type="entry name" value="MeTrc"/>
    <property type="match status" value="1"/>
</dbReference>
<dbReference type="SUPFAM" id="SSF53335">
    <property type="entry name" value="S-adenosyl-L-methionine-dependent methyltransferases"/>
    <property type="match status" value="1"/>
</dbReference>
<proteinExistence type="predicted"/>
<keyword evidence="3 7" id="KW-0489">Methyltransferase</keyword>
<dbReference type="InterPro" id="IPR022642">
    <property type="entry name" value="CheR_C"/>
</dbReference>
<dbReference type="EC" id="2.1.1.80" evidence="2"/>
<dbReference type="PANTHER" id="PTHR24422">
    <property type="entry name" value="CHEMOTAXIS PROTEIN METHYLTRANSFERASE"/>
    <property type="match status" value="1"/>
</dbReference>
<dbReference type="InterPro" id="IPR022641">
    <property type="entry name" value="CheR_N"/>
</dbReference>
<dbReference type="InterPro" id="IPR036804">
    <property type="entry name" value="CheR_N_sf"/>
</dbReference>
<dbReference type="CDD" id="cd02440">
    <property type="entry name" value="AdoMet_MTases"/>
    <property type="match status" value="1"/>
</dbReference>
<dbReference type="RefSeq" id="WP_254899406.1">
    <property type="nucleotide sequence ID" value="NZ_FXAM01000001.1"/>
</dbReference>
<dbReference type="SUPFAM" id="SSF47757">
    <property type="entry name" value="Chemotaxis receptor methyltransferase CheR, N-terminal domain"/>
    <property type="match status" value="1"/>
</dbReference>
<dbReference type="Pfam" id="PF03705">
    <property type="entry name" value="CheR_N"/>
    <property type="match status" value="1"/>
</dbReference>
<evidence type="ECO:0000313" key="7">
    <source>
        <dbReference type="EMBL" id="SMF96330.1"/>
    </source>
</evidence>